<comment type="caution">
    <text evidence="1">The sequence shown here is derived from an EMBL/GenBank/DDBJ whole genome shotgun (WGS) entry which is preliminary data.</text>
</comment>
<evidence type="ECO:0000313" key="1">
    <source>
        <dbReference type="EMBL" id="KAI4353224.1"/>
    </source>
</evidence>
<reference evidence="1 2" key="1">
    <citation type="journal article" date="2022" name="DNA Res.">
        <title>Chromosomal-level genome assembly of the orchid tree Bauhinia variegata (Leguminosae; Cercidoideae) supports the allotetraploid origin hypothesis of Bauhinia.</title>
        <authorList>
            <person name="Zhong Y."/>
            <person name="Chen Y."/>
            <person name="Zheng D."/>
            <person name="Pang J."/>
            <person name="Liu Y."/>
            <person name="Luo S."/>
            <person name="Meng S."/>
            <person name="Qian L."/>
            <person name="Wei D."/>
            <person name="Dai S."/>
            <person name="Zhou R."/>
        </authorList>
    </citation>
    <scope>NUCLEOTIDE SEQUENCE [LARGE SCALE GENOMIC DNA]</scope>
    <source>
        <strain evidence="1">BV-YZ2020</strain>
    </source>
</reference>
<evidence type="ECO:0000313" key="2">
    <source>
        <dbReference type="Proteomes" id="UP000828941"/>
    </source>
</evidence>
<accession>A0ACB9PZ98</accession>
<keyword evidence="2" id="KW-1185">Reference proteome</keyword>
<name>A0ACB9PZ98_BAUVA</name>
<dbReference type="EMBL" id="CM039427">
    <property type="protein sequence ID" value="KAI4353224.1"/>
    <property type="molecule type" value="Genomic_DNA"/>
</dbReference>
<gene>
    <name evidence="1" type="ORF">L6164_002190</name>
</gene>
<dbReference type="Proteomes" id="UP000828941">
    <property type="component" value="Chromosome 2"/>
</dbReference>
<protein>
    <submittedName>
        <fullName evidence="1">Uncharacterized protein</fullName>
    </submittedName>
</protein>
<organism evidence="1 2">
    <name type="scientific">Bauhinia variegata</name>
    <name type="common">Purple orchid tree</name>
    <name type="synonym">Phanera variegata</name>
    <dbReference type="NCBI Taxonomy" id="167791"/>
    <lineage>
        <taxon>Eukaryota</taxon>
        <taxon>Viridiplantae</taxon>
        <taxon>Streptophyta</taxon>
        <taxon>Embryophyta</taxon>
        <taxon>Tracheophyta</taxon>
        <taxon>Spermatophyta</taxon>
        <taxon>Magnoliopsida</taxon>
        <taxon>eudicotyledons</taxon>
        <taxon>Gunneridae</taxon>
        <taxon>Pentapetalae</taxon>
        <taxon>rosids</taxon>
        <taxon>fabids</taxon>
        <taxon>Fabales</taxon>
        <taxon>Fabaceae</taxon>
        <taxon>Cercidoideae</taxon>
        <taxon>Cercideae</taxon>
        <taxon>Bauhiniinae</taxon>
        <taxon>Bauhinia</taxon>
    </lineage>
</organism>
<proteinExistence type="predicted"/>
<sequence>MKSLELCGSNLTILPESIQACQHLSDLNLDNCKQLHEIRAIPPKIKVLSARNCTSLNLSALDLLLEKNIHCRGNTCFTLPGTRIPKWLDCFAVGEASLRFWFRNEFPDIALFFVGASNEMFGSLLIECRVSVNGDVVDEWHSDYPELESKHTFLYDLRCRLKLDILRKVFSEDIWNCAEISYVFKSYHLGGRNEPLVEQRGFHIYDRARIQRDILFRNPGHMLSLKRKRELLMAACLQKTKVIIALT</sequence>